<organism evidence="3 4">
    <name type="scientific">Aequorivita sublithincola (strain DSM 14238 / LMG 21431 / ACAM 643 / 9-3)</name>
    <dbReference type="NCBI Taxonomy" id="746697"/>
    <lineage>
        <taxon>Bacteria</taxon>
        <taxon>Pseudomonadati</taxon>
        <taxon>Bacteroidota</taxon>
        <taxon>Flavobacteriia</taxon>
        <taxon>Flavobacteriales</taxon>
        <taxon>Flavobacteriaceae</taxon>
        <taxon>Aequorivita</taxon>
    </lineage>
</organism>
<gene>
    <name evidence="3" type="ordered locus">Aeqsu_2418</name>
</gene>
<reference evidence="3 4" key="1">
    <citation type="submission" date="2012-06" db="EMBL/GenBank/DDBJ databases">
        <title>The complete genome of Aequorivita sublithincola DSM 14238.</title>
        <authorList>
            <consortium name="US DOE Joint Genome Institute (JGI-PGF)"/>
            <person name="Lucas S."/>
            <person name="Copeland A."/>
            <person name="Lapidus A."/>
            <person name="Goodwin L."/>
            <person name="Pitluck S."/>
            <person name="Peters L."/>
            <person name="Munk A.C.C."/>
            <person name="Kyrpides N."/>
            <person name="Mavromatis K."/>
            <person name="Pagani I."/>
            <person name="Ivanova N."/>
            <person name="Ovchinnikova G."/>
            <person name="Zeytun A."/>
            <person name="Detter J.C."/>
            <person name="Han C."/>
            <person name="Land M."/>
            <person name="Hauser L."/>
            <person name="Markowitz V."/>
            <person name="Cheng J.-F."/>
            <person name="Hugenholtz P."/>
            <person name="Woyke T."/>
            <person name="Wu D."/>
            <person name="Tindall B."/>
            <person name="Faehnrich R."/>
            <person name="Brambilla E."/>
            <person name="Klenk H.-P."/>
            <person name="Eisen J.A."/>
        </authorList>
    </citation>
    <scope>NUCLEOTIDE SEQUENCE [LARGE SCALE GENOMIC DNA]</scope>
    <source>
        <strain evidence="4">DSM 14238 / LMG 21431 / ACAM 643 / 9-3</strain>
    </source>
</reference>
<accession>I3YY09</accession>
<evidence type="ECO:0000313" key="4">
    <source>
        <dbReference type="Proteomes" id="UP000006049"/>
    </source>
</evidence>
<keyword evidence="2" id="KW-1133">Transmembrane helix</keyword>
<dbReference type="STRING" id="746697.Aeqsu_2418"/>
<dbReference type="AlphaFoldDB" id="I3YY09"/>
<dbReference type="HOGENOM" id="CLU_108467_0_0_10"/>
<dbReference type="KEGG" id="asl:Aeqsu_2418"/>
<sequence>MPISTILLLLHSLIKHYNKPETMKKILLLTFPLFLFALSATAQDSIQVRKNTLNDQMIDAFDKSNSYQEYKVIKKTQLATLKRNIIDSVSTLEKKINGQNSELSLQKSEIDSLLQNLKSTQQNLSNSKEKEDGIKVFGILTSKATYNTLMWSIIIILLFISGFLFYRFLNSHKTTNATQLKMAEMEIELEDYRRNSLEREQKLRRKLQDEINKNRKA</sequence>
<evidence type="ECO:0000256" key="1">
    <source>
        <dbReference type="SAM" id="Coils"/>
    </source>
</evidence>
<evidence type="ECO:0008006" key="5">
    <source>
        <dbReference type="Google" id="ProtNLM"/>
    </source>
</evidence>
<protein>
    <recommendedName>
        <fullName evidence="5">tRNA (Guanine-N1)-methyltransferase</fullName>
    </recommendedName>
</protein>
<proteinExistence type="predicted"/>
<evidence type="ECO:0000256" key="2">
    <source>
        <dbReference type="SAM" id="Phobius"/>
    </source>
</evidence>
<dbReference type="PATRIC" id="fig|746697.3.peg.2470"/>
<keyword evidence="1" id="KW-0175">Coiled coil</keyword>
<dbReference type="eggNOG" id="ENOG502ZC2G">
    <property type="taxonomic scope" value="Bacteria"/>
</dbReference>
<keyword evidence="4" id="KW-1185">Reference proteome</keyword>
<keyword evidence="2" id="KW-0812">Transmembrane</keyword>
<name>I3YY09_AEQSU</name>
<dbReference type="Proteomes" id="UP000006049">
    <property type="component" value="Chromosome"/>
</dbReference>
<feature type="coiled-coil region" evidence="1">
    <location>
        <begin position="175"/>
        <end position="217"/>
    </location>
</feature>
<dbReference type="EMBL" id="CP003280">
    <property type="protein sequence ID" value="AFL81877.1"/>
    <property type="molecule type" value="Genomic_DNA"/>
</dbReference>
<evidence type="ECO:0000313" key="3">
    <source>
        <dbReference type="EMBL" id="AFL81877.1"/>
    </source>
</evidence>
<feature type="transmembrane region" description="Helical" evidence="2">
    <location>
        <begin position="149"/>
        <end position="169"/>
    </location>
</feature>
<keyword evidence="2" id="KW-0472">Membrane</keyword>
<feature type="coiled-coil region" evidence="1">
    <location>
        <begin position="103"/>
        <end position="130"/>
    </location>
</feature>